<evidence type="ECO:0000313" key="4">
    <source>
        <dbReference type="EMBL" id="OWZ11991.1"/>
    </source>
</evidence>
<dbReference type="OrthoDB" id="122562at2759"/>
<dbReference type="AlphaFoldDB" id="A0A225W2L4"/>
<evidence type="ECO:0000259" key="3">
    <source>
        <dbReference type="Pfam" id="PF13359"/>
    </source>
</evidence>
<dbReference type="Proteomes" id="UP000198211">
    <property type="component" value="Unassembled WGS sequence"/>
</dbReference>
<dbReference type="InterPro" id="IPR027806">
    <property type="entry name" value="HARBI1_dom"/>
</dbReference>
<dbReference type="Pfam" id="PF13359">
    <property type="entry name" value="DDE_Tnp_4"/>
    <property type="match status" value="1"/>
</dbReference>
<sequence length="357" mass="40917">MEDAFFLAVAASSVERPLIPDVRFDFGTYSDANALEDFRFTCSQLQRLTGVMQIPNVFITGAGDRLLGEEALAMLCYRMSYPGKLSKIRKQFGRSDASCSRIITDLYCWLDKEWKDTLYFNDRVFIERHADYIQAVTTKTAGIVDGVSMFIDGTKGFICRPGKRRRRFRAMQGALDAIPVDDRENLQKVCYSGHKRRHCLNYQGVCTPDGRLHDSTMLRDSMLFPYLENHSVVQEQAVLMYGDPAYGIDAMLCSPFHDAQMGSAEKRFNELMSKNRVSIEWMFGILKSKWAFIDWNKKHKILLTPVARMVRVAMLLTNAMTCVHEGNQISDHFDCAPPTLEEYFRKPMETNRLLPSD</sequence>
<evidence type="ECO:0000256" key="1">
    <source>
        <dbReference type="ARBA" id="ARBA00001968"/>
    </source>
</evidence>
<proteinExistence type="predicted"/>
<evidence type="ECO:0000256" key="2">
    <source>
        <dbReference type="ARBA" id="ARBA00022723"/>
    </source>
</evidence>
<accession>A0A225W2L4</accession>
<dbReference type="GO" id="GO:0046872">
    <property type="term" value="F:metal ion binding"/>
    <property type="evidence" value="ECO:0007669"/>
    <property type="project" value="UniProtKB-KW"/>
</dbReference>
<evidence type="ECO:0000313" key="5">
    <source>
        <dbReference type="Proteomes" id="UP000198211"/>
    </source>
</evidence>
<keyword evidence="2" id="KW-0479">Metal-binding</keyword>
<protein>
    <recommendedName>
        <fullName evidence="3">DDE Tnp4 domain-containing protein</fullName>
    </recommendedName>
</protein>
<organism evidence="4 5">
    <name type="scientific">Phytophthora megakarya</name>
    <dbReference type="NCBI Taxonomy" id="4795"/>
    <lineage>
        <taxon>Eukaryota</taxon>
        <taxon>Sar</taxon>
        <taxon>Stramenopiles</taxon>
        <taxon>Oomycota</taxon>
        <taxon>Peronosporomycetes</taxon>
        <taxon>Peronosporales</taxon>
        <taxon>Peronosporaceae</taxon>
        <taxon>Phytophthora</taxon>
    </lineage>
</organism>
<dbReference type="EMBL" id="NBNE01001974">
    <property type="protein sequence ID" value="OWZ11991.1"/>
    <property type="molecule type" value="Genomic_DNA"/>
</dbReference>
<dbReference type="STRING" id="4795.A0A225W2L4"/>
<comment type="caution">
    <text evidence="4">The sequence shown here is derived from an EMBL/GenBank/DDBJ whole genome shotgun (WGS) entry which is preliminary data.</text>
</comment>
<feature type="domain" description="DDE Tnp4" evidence="3">
    <location>
        <begin position="185"/>
        <end position="318"/>
    </location>
</feature>
<gene>
    <name evidence="4" type="ORF">PHMEG_00014915</name>
</gene>
<reference evidence="5" key="1">
    <citation type="submission" date="2017-03" db="EMBL/GenBank/DDBJ databases">
        <title>Phytopthora megakarya and P. palmivora, two closely related causual agents of cacao black pod achieved similar genome size and gene model numbers by different mechanisms.</title>
        <authorList>
            <person name="Ali S."/>
            <person name="Shao J."/>
            <person name="Larry D.J."/>
            <person name="Kronmiller B."/>
            <person name="Shen D."/>
            <person name="Strem M.D."/>
            <person name="Melnick R.L."/>
            <person name="Guiltinan M.J."/>
            <person name="Tyler B.M."/>
            <person name="Meinhardt L.W."/>
            <person name="Bailey B.A."/>
        </authorList>
    </citation>
    <scope>NUCLEOTIDE SEQUENCE [LARGE SCALE GENOMIC DNA]</scope>
    <source>
        <strain evidence="5">zdho120</strain>
    </source>
</reference>
<comment type="cofactor">
    <cofactor evidence="1">
        <name>a divalent metal cation</name>
        <dbReference type="ChEBI" id="CHEBI:60240"/>
    </cofactor>
</comment>
<name>A0A225W2L4_9STRA</name>
<keyword evidence="5" id="KW-1185">Reference proteome</keyword>